<sequence length="807" mass="85216">MHHSELTGDSPGTKKMAHASMFTSRRGSNTGNGDMSASLNAVSMNCNAILTDDHKSSILIHHAPPAGSSTPTCLNLNIQSQSHQSAGAQGKKKSGFQITSVLPAQVSANTNHSIADDTEGYDDMDESHTEDLSSSDTFNVSVSRESVTGIPEISFSEETLNGLHGRETPGDVLPNEPGNPHLHSVQPGCMLNGTIYHHKDHGLSSIPTPQQPFQGLTVYSSSLNSSALSSDTTVQSVAAVQSRTQRLDSDQDAVVDVCATVNVNQISISASSSATGASGAGMPGGVIRSNAIEGRLLGTTESTGNSTTGITVTAVQNFTAPSTTQIQSSTAIASRFRLVKLDSSSEPIRKGRWMCTEYYEKEGPAAAAPFSDAASSYRAVDSFIHPESDGTIEGSSCNTLSVLGDHGMQPTQQNCVPPAVSVLHPSLTQQTSQLHMHFQDTGINTPTSPPLAPCNNPQVISVPSLLGTESQPSPPTAQQQIPNNVEGLSDKLMGGYPINQFSRLMSQDLQGLDYAQISNSTQAPSQFHQMLTIQSCITLKATAAPSLPAGTPTIPVPQSVSPKPQVPFPQMLLAKGSTINQVQQYQLQMPPEQQATANQPPQSVSLNTGQTTPSKSSSSLQSNIQPAIPTYLLHEGLAGDHPRGQSSQIPPARDPYGSVAPLITSQLEDASHLLFQHQSLLSQCGSEASVSFGQEGDASLGTDEDSSLGASVVAIDNKIEQAMDLVKSHLMYAVREEVEVLKEQIKDLIDRNSQLEQENNLLKNLASPEQLGQYQAQVQSTSPNIATQSATLEGLPTSQTLGLGPSV</sequence>
<dbReference type="SUPFAM" id="SSF58026">
    <property type="entry name" value="Delta-sleep-inducing peptide immunoreactive peptide"/>
    <property type="match status" value="1"/>
</dbReference>
<dbReference type="GO" id="GO:0008284">
    <property type="term" value="P:positive regulation of cell population proliferation"/>
    <property type="evidence" value="ECO:0007669"/>
    <property type="project" value="TreeGrafter"/>
</dbReference>
<dbReference type="Pfam" id="PF01166">
    <property type="entry name" value="TSC22"/>
    <property type="match status" value="1"/>
</dbReference>
<comment type="caution">
    <text evidence="11">The sequence shown here is derived from an EMBL/GenBank/DDBJ whole genome shotgun (WGS) entry which is preliminary data.</text>
</comment>
<reference evidence="11" key="1">
    <citation type="submission" date="2023-08" db="EMBL/GenBank/DDBJ databases">
        <title>Pelteobagrus vachellii genome.</title>
        <authorList>
            <person name="Liu H."/>
        </authorList>
    </citation>
    <scope>NUCLEOTIDE SEQUENCE</scope>
    <source>
        <strain evidence="11">PRFRI_2022a</strain>
        <tissue evidence="11">Muscle</tissue>
    </source>
</reference>
<protein>
    <recommendedName>
        <fullName evidence="8">TSC22 domain family protein 1</fullName>
    </recommendedName>
</protein>
<evidence type="ECO:0000256" key="2">
    <source>
        <dbReference type="ARBA" id="ARBA00004496"/>
    </source>
</evidence>
<gene>
    <name evidence="11" type="ORF">Q7C36_005611</name>
</gene>
<dbReference type="GO" id="GO:0043066">
    <property type="term" value="P:negative regulation of apoptotic process"/>
    <property type="evidence" value="ECO:0007669"/>
    <property type="project" value="TreeGrafter"/>
</dbReference>
<dbReference type="FunFam" id="1.20.5.490:FF:000002">
    <property type="entry name" value="TSC22 domain family, member 1"/>
    <property type="match status" value="1"/>
</dbReference>
<dbReference type="PANTHER" id="PTHR46745:SF1">
    <property type="entry name" value="TSC22 DOMAIN FAMILY PROTEIN 1"/>
    <property type="match status" value="1"/>
</dbReference>
<dbReference type="AlphaFoldDB" id="A0AA88NKB1"/>
<evidence type="ECO:0000256" key="4">
    <source>
        <dbReference type="ARBA" id="ARBA00022490"/>
    </source>
</evidence>
<keyword evidence="12" id="KW-1185">Reference proteome</keyword>
<keyword evidence="7" id="KW-0539">Nucleus</keyword>
<feature type="region of interest" description="Disordered" evidence="10">
    <location>
        <begin position="589"/>
        <end position="622"/>
    </location>
</feature>
<dbReference type="PANTHER" id="PTHR46745">
    <property type="entry name" value="TSC22 DOMAIN FAMILY PROTEIN 1"/>
    <property type="match status" value="1"/>
</dbReference>
<dbReference type="GO" id="GO:0006357">
    <property type="term" value="P:regulation of transcription by RNA polymerase II"/>
    <property type="evidence" value="ECO:0007669"/>
    <property type="project" value="InterPro"/>
</dbReference>
<organism evidence="11 12">
    <name type="scientific">Tachysurus vachellii</name>
    <name type="common">Darkbarbel catfish</name>
    <name type="synonym">Pelteobagrus vachellii</name>
    <dbReference type="NCBI Taxonomy" id="175792"/>
    <lineage>
        <taxon>Eukaryota</taxon>
        <taxon>Metazoa</taxon>
        <taxon>Chordata</taxon>
        <taxon>Craniata</taxon>
        <taxon>Vertebrata</taxon>
        <taxon>Euteleostomi</taxon>
        <taxon>Actinopterygii</taxon>
        <taxon>Neopterygii</taxon>
        <taxon>Teleostei</taxon>
        <taxon>Ostariophysi</taxon>
        <taxon>Siluriformes</taxon>
        <taxon>Bagridae</taxon>
        <taxon>Tachysurus</taxon>
    </lineage>
</organism>
<comment type="subcellular location">
    <subcellularLocation>
        <location evidence="2">Cytoplasm</location>
    </subcellularLocation>
    <subcellularLocation>
        <location evidence="1">Nucleus</location>
    </subcellularLocation>
</comment>
<evidence type="ECO:0000313" key="11">
    <source>
        <dbReference type="EMBL" id="KAK2857692.1"/>
    </source>
</evidence>
<name>A0AA88NKB1_TACVA</name>
<evidence type="ECO:0000256" key="1">
    <source>
        <dbReference type="ARBA" id="ARBA00004123"/>
    </source>
</evidence>
<feature type="coiled-coil region" evidence="9">
    <location>
        <begin position="731"/>
        <end position="765"/>
    </location>
</feature>
<feature type="region of interest" description="Disordered" evidence="10">
    <location>
        <begin position="113"/>
        <end position="140"/>
    </location>
</feature>
<evidence type="ECO:0000256" key="8">
    <source>
        <dbReference type="ARBA" id="ARBA00039911"/>
    </source>
</evidence>
<feature type="compositionally biased region" description="Acidic residues" evidence="10">
    <location>
        <begin position="116"/>
        <end position="125"/>
    </location>
</feature>
<dbReference type="Gene3D" id="1.20.5.490">
    <property type="entry name" value="Single helix bin"/>
    <property type="match status" value="1"/>
</dbReference>
<dbReference type="Proteomes" id="UP001187315">
    <property type="component" value="Unassembled WGS sequence"/>
</dbReference>
<proteinExistence type="inferred from homology"/>
<evidence type="ECO:0000256" key="10">
    <source>
        <dbReference type="SAM" id="MobiDB-lite"/>
    </source>
</evidence>
<feature type="region of interest" description="Disordered" evidence="10">
    <location>
        <begin position="636"/>
        <end position="657"/>
    </location>
</feature>
<dbReference type="EMBL" id="JAVHJS010000005">
    <property type="protein sequence ID" value="KAK2857692.1"/>
    <property type="molecule type" value="Genomic_DNA"/>
</dbReference>
<keyword evidence="6" id="KW-0804">Transcription</keyword>
<evidence type="ECO:0000256" key="6">
    <source>
        <dbReference type="ARBA" id="ARBA00023163"/>
    </source>
</evidence>
<keyword evidence="4" id="KW-0963">Cytoplasm</keyword>
<keyword evidence="5" id="KW-0805">Transcription regulation</keyword>
<dbReference type="GO" id="GO:0005634">
    <property type="term" value="C:nucleus"/>
    <property type="evidence" value="ECO:0007669"/>
    <property type="project" value="UniProtKB-SubCell"/>
</dbReference>
<evidence type="ECO:0000313" key="12">
    <source>
        <dbReference type="Proteomes" id="UP001187315"/>
    </source>
</evidence>
<dbReference type="CDD" id="cd21938">
    <property type="entry name" value="ZIP_TSC22D1"/>
    <property type="match status" value="1"/>
</dbReference>
<comment type="similarity">
    <text evidence="3">Belongs to the TSC-22/Dip/Bun family.</text>
</comment>
<dbReference type="InterPro" id="IPR047862">
    <property type="entry name" value="TSC22/BUN_CS"/>
</dbReference>
<accession>A0AA88NKB1</accession>
<evidence type="ECO:0000256" key="3">
    <source>
        <dbReference type="ARBA" id="ARBA00007908"/>
    </source>
</evidence>
<evidence type="ECO:0000256" key="9">
    <source>
        <dbReference type="SAM" id="Coils"/>
    </source>
</evidence>
<keyword evidence="9" id="KW-0175">Coiled coil</keyword>
<dbReference type="InterPro" id="IPR000580">
    <property type="entry name" value="TSC22/Bun"/>
</dbReference>
<evidence type="ECO:0000256" key="5">
    <source>
        <dbReference type="ARBA" id="ARBA00023015"/>
    </source>
</evidence>
<evidence type="ECO:0000256" key="7">
    <source>
        <dbReference type="ARBA" id="ARBA00023242"/>
    </source>
</evidence>
<dbReference type="GO" id="GO:0005829">
    <property type="term" value="C:cytosol"/>
    <property type="evidence" value="ECO:0007669"/>
    <property type="project" value="TreeGrafter"/>
</dbReference>
<dbReference type="PROSITE" id="PS01289">
    <property type="entry name" value="TSC22"/>
    <property type="match status" value="1"/>
</dbReference>
<feature type="compositionally biased region" description="Polar residues" evidence="10">
    <location>
        <begin position="595"/>
        <end position="613"/>
    </location>
</feature>